<keyword evidence="1" id="KW-0812">Transmembrane</keyword>
<reference evidence="3 5" key="1">
    <citation type="submission" date="2015-05" db="EMBL/GenBank/DDBJ databases">
        <title>Comparison of genome.</title>
        <authorList>
            <person name="Zheng Z."/>
            <person name="Sun M."/>
        </authorList>
    </citation>
    <scope>NUCLEOTIDE SEQUENCE [LARGE SCALE GENOMIC DNA]</scope>
    <source>
        <strain evidence="3 5">G25-74</strain>
    </source>
</reference>
<evidence type="ECO:0000313" key="3">
    <source>
        <dbReference type="EMBL" id="OAK68156.1"/>
    </source>
</evidence>
<evidence type="ECO:0000256" key="1">
    <source>
        <dbReference type="SAM" id="Phobius"/>
    </source>
</evidence>
<protein>
    <recommendedName>
        <fullName evidence="6">Tetrahydromethanopterin S-methyltransferase</fullName>
    </recommendedName>
</protein>
<dbReference type="RefSeq" id="WP_057985309.1">
    <property type="nucleotide sequence ID" value="NZ_JAGGKH010000009.1"/>
</dbReference>
<feature type="transmembrane region" description="Helical" evidence="1">
    <location>
        <begin position="59"/>
        <end position="77"/>
    </location>
</feature>
<keyword evidence="5" id="KW-1185">Reference proteome</keyword>
<evidence type="ECO:0000313" key="5">
    <source>
        <dbReference type="Proteomes" id="UP000077881"/>
    </source>
</evidence>
<name>A0A0Q9XXH3_9BACI</name>
<evidence type="ECO:0000313" key="2">
    <source>
        <dbReference type="EMBL" id="KRG13277.1"/>
    </source>
</evidence>
<dbReference type="EMBL" id="LGPB01000078">
    <property type="protein sequence ID" value="KRG13277.1"/>
    <property type="molecule type" value="Genomic_DNA"/>
</dbReference>
<dbReference type="Proteomes" id="UP000053881">
    <property type="component" value="Unassembled WGS sequence"/>
</dbReference>
<keyword evidence="1" id="KW-1133">Transmembrane helix</keyword>
<dbReference type="AlphaFoldDB" id="A0A0Q9XXH3"/>
<proteinExistence type="predicted"/>
<accession>A0A0Q9XXH3</accession>
<dbReference type="PATRIC" id="fig|217031.4.peg.3037"/>
<evidence type="ECO:0000313" key="4">
    <source>
        <dbReference type="Proteomes" id="UP000053881"/>
    </source>
</evidence>
<gene>
    <name evidence="3" type="ORF">ABB05_16480</name>
    <name evidence="2" type="ORF">ACA29_09165</name>
</gene>
<dbReference type="Proteomes" id="UP000077881">
    <property type="component" value="Unassembled WGS sequence"/>
</dbReference>
<sequence length="78" mass="8857">MEEKNEITIKEENVISTGQATELLQEIKSLQETVKKLETDIEDIKYFTPQPRKFLDKEIIGTIGGFILGALVIIGIFF</sequence>
<dbReference type="EMBL" id="LDJR01000057">
    <property type="protein sequence ID" value="OAK68156.1"/>
    <property type="molecule type" value="Genomic_DNA"/>
</dbReference>
<reference evidence="2 4" key="2">
    <citation type="submission" date="2015-06" db="EMBL/GenBank/DDBJ databases">
        <title>Genome sequencing project of Bacillus galactosidilyticus PL133.</title>
        <authorList>
            <person name="Gaiero J."/>
            <person name="Nicol R."/>
            <person name="Habash M."/>
        </authorList>
    </citation>
    <scope>NUCLEOTIDE SEQUENCE [LARGE SCALE GENOMIC DNA]</scope>
    <source>
        <strain evidence="2 4">PL133</strain>
    </source>
</reference>
<evidence type="ECO:0008006" key="6">
    <source>
        <dbReference type="Google" id="ProtNLM"/>
    </source>
</evidence>
<dbReference type="OrthoDB" id="2938478at2"/>
<keyword evidence="1" id="KW-0472">Membrane</keyword>
<organism evidence="2 4">
    <name type="scientific">Lederbergia galactosidilytica</name>
    <dbReference type="NCBI Taxonomy" id="217031"/>
    <lineage>
        <taxon>Bacteria</taxon>
        <taxon>Bacillati</taxon>
        <taxon>Bacillota</taxon>
        <taxon>Bacilli</taxon>
        <taxon>Bacillales</taxon>
        <taxon>Bacillaceae</taxon>
        <taxon>Lederbergia</taxon>
    </lineage>
</organism>
<comment type="caution">
    <text evidence="2">The sequence shown here is derived from an EMBL/GenBank/DDBJ whole genome shotgun (WGS) entry which is preliminary data.</text>
</comment>